<dbReference type="AlphaFoldDB" id="A0A1D8QXC6"/>
<dbReference type="EMBL" id="CP015164">
    <property type="protein sequence ID" value="AOW46989.1"/>
    <property type="molecule type" value="Genomic_DNA"/>
</dbReference>
<reference evidence="2" key="1">
    <citation type="submission" date="2016-04" db="EMBL/GenBank/DDBJ databases">
        <authorList>
            <person name="Jeon C.O."/>
            <person name="Cho G.Y."/>
            <person name="Jeong H.I."/>
            <person name="Kim K.H."/>
        </authorList>
    </citation>
    <scope>NUCLEOTIDE SEQUENCE [LARGE SCALE GENOMIC DNA]</scope>
    <source>
        <strain evidence="2">LMG 1590</strain>
    </source>
</reference>
<organism evidence="1 2">
    <name type="scientific">Acetobacter ascendens</name>
    <dbReference type="NCBI Taxonomy" id="481146"/>
    <lineage>
        <taxon>Bacteria</taxon>
        <taxon>Pseudomonadati</taxon>
        <taxon>Pseudomonadota</taxon>
        <taxon>Alphaproteobacteria</taxon>
        <taxon>Acetobacterales</taxon>
        <taxon>Acetobacteraceae</taxon>
        <taxon>Acetobacter</taxon>
    </lineage>
</organism>
<dbReference type="GO" id="GO:0003677">
    <property type="term" value="F:DNA binding"/>
    <property type="evidence" value="ECO:0007669"/>
    <property type="project" value="InterPro"/>
</dbReference>
<evidence type="ECO:0000313" key="2">
    <source>
        <dbReference type="Proteomes" id="UP000175973"/>
    </source>
</evidence>
<dbReference type="Proteomes" id="UP000175973">
    <property type="component" value="Chromosome"/>
</dbReference>
<protein>
    <recommendedName>
        <fullName evidence="3">CI repressor</fullName>
    </recommendedName>
</protein>
<gene>
    <name evidence="1" type="ORF">A4S02_09690</name>
</gene>
<dbReference type="InterPro" id="IPR031856">
    <property type="entry name" value="YdaS_toxin-like"/>
</dbReference>
<sequence length="97" mass="10759">MPIALLLGIAYWLDMKEAVVDRAIKLAGGPTELARRLNIKAPSIHSWRKIPPKRVLTVAEITGIPPWELRPDLYPSPENSTGILRADPQIQIEGELA</sequence>
<accession>A0A1D8QXC6</accession>
<dbReference type="Gene3D" id="1.10.260.40">
    <property type="entry name" value="lambda repressor-like DNA-binding domains"/>
    <property type="match status" value="1"/>
</dbReference>
<evidence type="ECO:0008006" key="3">
    <source>
        <dbReference type="Google" id="ProtNLM"/>
    </source>
</evidence>
<dbReference type="SUPFAM" id="SSF47413">
    <property type="entry name" value="lambda repressor-like DNA-binding domains"/>
    <property type="match status" value="1"/>
</dbReference>
<evidence type="ECO:0000313" key="1">
    <source>
        <dbReference type="EMBL" id="AOW46989.1"/>
    </source>
</evidence>
<proteinExistence type="predicted"/>
<name>A0A1D8QXC6_9PROT</name>
<dbReference type="KEGG" id="aasc:A4S02_09690"/>
<dbReference type="InterPro" id="IPR010982">
    <property type="entry name" value="Lambda_DNA-bd_dom_sf"/>
</dbReference>
<keyword evidence="2" id="KW-1185">Reference proteome</keyword>
<dbReference type="Pfam" id="PF15943">
    <property type="entry name" value="YdaS_toxin"/>
    <property type="match status" value="1"/>
</dbReference>